<dbReference type="EnsemblMetazoa" id="PPAI000043-RA">
    <property type="protein sequence ID" value="PPAI000043-PA"/>
    <property type="gene ID" value="PPAI000043"/>
</dbReference>
<comment type="subcellular location">
    <subcellularLocation>
        <location evidence="1">Nucleus</location>
    </subcellularLocation>
</comment>
<sequence>MGGYNSPSADAMYRKYDRTGLEKALAAVRNGTHSIRGASKAFHVPKTTLIDKLSGKSPEKRWNGGHTLLAQDEEEVIVKWIIESANNGQPVTKDHLLESVEMLCRATNKPTGHDSYRPGRKWYRSFLRRHPRISVRISQNLSHTRATVTKEDIMQWYTKN</sequence>
<dbReference type="InterPro" id="IPR009057">
    <property type="entry name" value="Homeodomain-like_sf"/>
</dbReference>
<dbReference type="Pfam" id="PF05225">
    <property type="entry name" value="HTH_psq"/>
    <property type="match status" value="1"/>
</dbReference>
<dbReference type="GO" id="GO:0003677">
    <property type="term" value="F:DNA binding"/>
    <property type="evidence" value="ECO:0007669"/>
    <property type="project" value="UniProtKB-KW"/>
</dbReference>
<keyword evidence="5" id="KW-1185">Reference proteome</keyword>
<dbReference type="Gene3D" id="1.10.10.60">
    <property type="entry name" value="Homeodomain-like"/>
    <property type="match status" value="1"/>
</dbReference>
<evidence type="ECO:0000313" key="5">
    <source>
        <dbReference type="Proteomes" id="UP000092462"/>
    </source>
</evidence>
<dbReference type="GO" id="GO:0005634">
    <property type="term" value="C:nucleus"/>
    <property type="evidence" value="ECO:0007669"/>
    <property type="project" value="UniProtKB-SubCell"/>
</dbReference>
<dbReference type="EMBL" id="AJVK01000209">
    <property type="status" value="NOT_ANNOTATED_CDS"/>
    <property type="molecule type" value="Genomic_DNA"/>
</dbReference>
<dbReference type="AlphaFoldDB" id="A0A1B0CYG9"/>
<protein>
    <submittedName>
        <fullName evidence="4">Uncharacterized protein</fullName>
    </submittedName>
</protein>
<dbReference type="PROSITE" id="PS51253">
    <property type="entry name" value="HTH_CENPB"/>
    <property type="match status" value="1"/>
</dbReference>
<evidence type="ECO:0000256" key="3">
    <source>
        <dbReference type="ARBA" id="ARBA00023242"/>
    </source>
</evidence>
<keyword evidence="2" id="KW-0238">DNA-binding</keyword>
<accession>A0A1B0CYG9</accession>
<dbReference type="VEuPathDB" id="VectorBase:PPAI000043"/>
<dbReference type="SUPFAM" id="SSF46689">
    <property type="entry name" value="Homeodomain-like"/>
    <property type="match status" value="1"/>
</dbReference>
<reference evidence="4" key="1">
    <citation type="submission" date="2022-08" db="UniProtKB">
        <authorList>
            <consortium name="EnsemblMetazoa"/>
        </authorList>
    </citation>
    <scope>IDENTIFICATION</scope>
    <source>
        <strain evidence="4">Israel</strain>
    </source>
</reference>
<proteinExistence type="predicted"/>
<name>A0A1B0CYG9_PHLPP</name>
<evidence type="ECO:0000313" key="4">
    <source>
        <dbReference type="EnsemblMetazoa" id="PPAI000043-PA"/>
    </source>
</evidence>
<dbReference type="VEuPathDB" id="VectorBase:PPAPM1_011562"/>
<dbReference type="InterPro" id="IPR007889">
    <property type="entry name" value="HTH_Psq"/>
</dbReference>
<evidence type="ECO:0000256" key="2">
    <source>
        <dbReference type="ARBA" id="ARBA00023125"/>
    </source>
</evidence>
<dbReference type="Pfam" id="PF03221">
    <property type="entry name" value="HTH_Tnp_Tc5"/>
    <property type="match status" value="1"/>
</dbReference>
<keyword evidence="3" id="KW-0539">Nucleus</keyword>
<dbReference type="EMBL" id="AJVK01000210">
    <property type="status" value="NOT_ANNOTATED_CDS"/>
    <property type="molecule type" value="Genomic_DNA"/>
</dbReference>
<dbReference type="InterPro" id="IPR006600">
    <property type="entry name" value="HTH_CenpB_DNA-bd_dom"/>
</dbReference>
<evidence type="ECO:0000256" key="1">
    <source>
        <dbReference type="ARBA" id="ARBA00004123"/>
    </source>
</evidence>
<organism evidence="4 5">
    <name type="scientific">Phlebotomus papatasi</name>
    <name type="common">Sandfly</name>
    <dbReference type="NCBI Taxonomy" id="29031"/>
    <lineage>
        <taxon>Eukaryota</taxon>
        <taxon>Metazoa</taxon>
        <taxon>Ecdysozoa</taxon>
        <taxon>Arthropoda</taxon>
        <taxon>Hexapoda</taxon>
        <taxon>Insecta</taxon>
        <taxon>Pterygota</taxon>
        <taxon>Neoptera</taxon>
        <taxon>Endopterygota</taxon>
        <taxon>Diptera</taxon>
        <taxon>Nematocera</taxon>
        <taxon>Psychodoidea</taxon>
        <taxon>Psychodidae</taxon>
        <taxon>Phlebotomus</taxon>
        <taxon>Phlebotomus</taxon>
    </lineage>
</organism>
<dbReference type="Proteomes" id="UP000092462">
    <property type="component" value="Unassembled WGS sequence"/>
</dbReference>